<dbReference type="PANTHER" id="PTHR10671">
    <property type="entry name" value="EPITHELIAL MEMBRANE PROTEIN-RELATED"/>
    <property type="match status" value="1"/>
</dbReference>
<organism evidence="6 7">
    <name type="scientific">Pinctada imbricata</name>
    <name type="common">Atlantic pearl-oyster</name>
    <name type="synonym">Pinctada martensii</name>
    <dbReference type="NCBI Taxonomy" id="66713"/>
    <lineage>
        <taxon>Eukaryota</taxon>
        <taxon>Metazoa</taxon>
        <taxon>Spiralia</taxon>
        <taxon>Lophotrochozoa</taxon>
        <taxon>Mollusca</taxon>
        <taxon>Bivalvia</taxon>
        <taxon>Autobranchia</taxon>
        <taxon>Pteriomorphia</taxon>
        <taxon>Pterioida</taxon>
        <taxon>Pterioidea</taxon>
        <taxon>Pteriidae</taxon>
        <taxon>Pinctada</taxon>
    </lineage>
</organism>
<keyword evidence="3 5" id="KW-1133">Transmembrane helix</keyword>
<dbReference type="InterPro" id="IPR050579">
    <property type="entry name" value="PMP-22/EMP/MP20-like"/>
</dbReference>
<evidence type="ECO:0000313" key="6">
    <source>
        <dbReference type="EMBL" id="KAK3088030.1"/>
    </source>
</evidence>
<dbReference type="Pfam" id="PF00822">
    <property type="entry name" value="PMP22_Claudin"/>
    <property type="match status" value="1"/>
</dbReference>
<keyword evidence="2 5" id="KW-0812">Transmembrane</keyword>
<gene>
    <name evidence="6" type="ORF">FSP39_013695</name>
</gene>
<dbReference type="EMBL" id="VSWD01000011">
    <property type="protein sequence ID" value="KAK3088030.1"/>
    <property type="molecule type" value="Genomic_DNA"/>
</dbReference>
<protein>
    <submittedName>
        <fullName evidence="6">Uncharacterized protein</fullName>
    </submittedName>
</protein>
<accession>A0AA88XM91</accession>
<dbReference type="PANTHER" id="PTHR10671:SF108">
    <property type="entry name" value="CLAUDIN FAMILY PROTEIN-RELATED"/>
    <property type="match status" value="1"/>
</dbReference>
<evidence type="ECO:0000256" key="3">
    <source>
        <dbReference type="ARBA" id="ARBA00022989"/>
    </source>
</evidence>
<keyword evidence="4 5" id="KW-0472">Membrane</keyword>
<comment type="subcellular location">
    <subcellularLocation>
        <location evidence="1">Membrane</location>
        <topology evidence="1">Multi-pass membrane protein</topology>
    </subcellularLocation>
</comment>
<dbReference type="Proteomes" id="UP001186944">
    <property type="component" value="Unassembled WGS sequence"/>
</dbReference>
<dbReference type="GO" id="GO:0005886">
    <property type="term" value="C:plasma membrane"/>
    <property type="evidence" value="ECO:0007669"/>
    <property type="project" value="TreeGrafter"/>
</dbReference>
<feature type="transmembrane region" description="Helical" evidence="5">
    <location>
        <begin position="78"/>
        <end position="102"/>
    </location>
</feature>
<reference evidence="6" key="1">
    <citation type="submission" date="2019-08" db="EMBL/GenBank/DDBJ databases">
        <title>The improved chromosome-level genome for the pearl oyster Pinctada fucata martensii using PacBio sequencing and Hi-C.</title>
        <authorList>
            <person name="Zheng Z."/>
        </authorList>
    </citation>
    <scope>NUCLEOTIDE SEQUENCE</scope>
    <source>
        <strain evidence="6">ZZ-2019</strain>
        <tissue evidence="6">Adductor muscle</tissue>
    </source>
</reference>
<feature type="transmembrane region" description="Helical" evidence="5">
    <location>
        <begin position="114"/>
        <end position="136"/>
    </location>
</feature>
<dbReference type="InterPro" id="IPR004031">
    <property type="entry name" value="PMP22/EMP/MP20/Claudin"/>
</dbReference>
<feature type="transmembrane region" description="Helical" evidence="5">
    <location>
        <begin position="7"/>
        <end position="32"/>
    </location>
</feature>
<feature type="transmembrane region" description="Helical" evidence="5">
    <location>
        <begin position="156"/>
        <end position="177"/>
    </location>
</feature>
<dbReference type="AlphaFoldDB" id="A0AA88XM91"/>
<comment type="caution">
    <text evidence="6">The sequence shown here is derived from an EMBL/GenBank/DDBJ whole genome shotgun (WGS) entry which is preliminary data.</text>
</comment>
<dbReference type="Gene3D" id="1.20.140.150">
    <property type="match status" value="1"/>
</dbReference>
<name>A0AA88XM91_PINIB</name>
<evidence type="ECO:0000256" key="1">
    <source>
        <dbReference type="ARBA" id="ARBA00004141"/>
    </source>
</evidence>
<sequence>MVEVFPLVGLILSAVALVLDIALSFSPMYWYYRKQEVGSVTTETFLGLWRYCSKRDTGSTTTETCQDHNDDSYFADRMFVGGAQVFQCLAFLLLVATIVFLILKMFVLKDKSFLTPLACAHAFWAALCLIASAGTFGQGIKVFNSNNYDFRDDLHFSLAFAVICGIVALVAGIILLVDMIKNK</sequence>
<evidence type="ECO:0000256" key="4">
    <source>
        <dbReference type="ARBA" id="ARBA00023136"/>
    </source>
</evidence>
<evidence type="ECO:0000256" key="2">
    <source>
        <dbReference type="ARBA" id="ARBA00022692"/>
    </source>
</evidence>
<evidence type="ECO:0000256" key="5">
    <source>
        <dbReference type="SAM" id="Phobius"/>
    </source>
</evidence>
<keyword evidence="7" id="KW-1185">Reference proteome</keyword>
<proteinExistence type="predicted"/>
<evidence type="ECO:0000313" key="7">
    <source>
        <dbReference type="Proteomes" id="UP001186944"/>
    </source>
</evidence>